<protein>
    <submittedName>
        <fullName evidence="1">Uncharacterized protein</fullName>
    </submittedName>
</protein>
<proteinExistence type="predicted"/>
<sequence>MPKRISVEKLTRNVNESHMRDIFSTYGTITNLLMPMNQKLRTNRGVCYISFDTEDEADDAIAHMHEGYIDGAQVIVKHAMPPPSQRRGYGGPSRGGYRGGRNGSGRWGQRDTYVPSGSSARRRSRSPPPYRDSRDRYDSVRNGSRYRSPSNDYRRSRY</sequence>
<name>A0ACC3T7G2_LIPKO</name>
<dbReference type="EMBL" id="MU971345">
    <property type="protein sequence ID" value="KAK9239606.1"/>
    <property type="molecule type" value="Genomic_DNA"/>
</dbReference>
<organism evidence="1 2">
    <name type="scientific">Lipomyces kononenkoae</name>
    <name type="common">Yeast</name>
    <dbReference type="NCBI Taxonomy" id="34357"/>
    <lineage>
        <taxon>Eukaryota</taxon>
        <taxon>Fungi</taxon>
        <taxon>Dikarya</taxon>
        <taxon>Ascomycota</taxon>
        <taxon>Saccharomycotina</taxon>
        <taxon>Lipomycetes</taxon>
        <taxon>Lipomycetales</taxon>
        <taxon>Lipomycetaceae</taxon>
        <taxon>Lipomyces</taxon>
    </lineage>
</organism>
<gene>
    <name evidence="1" type="ORF">V1525DRAFT_424566</name>
</gene>
<accession>A0ACC3T7G2</accession>
<comment type="caution">
    <text evidence="1">The sequence shown here is derived from an EMBL/GenBank/DDBJ whole genome shotgun (WGS) entry which is preliminary data.</text>
</comment>
<dbReference type="Proteomes" id="UP001433508">
    <property type="component" value="Unassembled WGS sequence"/>
</dbReference>
<reference evidence="2" key="1">
    <citation type="journal article" date="2024" name="Front. Bioeng. Biotechnol.">
        <title>Genome-scale model development and genomic sequencing of the oleaginous clade Lipomyces.</title>
        <authorList>
            <person name="Czajka J.J."/>
            <person name="Han Y."/>
            <person name="Kim J."/>
            <person name="Mondo S.J."/>
            <person name="Hofstad B.A."/>
            <person name="Robles A."/>
            <person name="Haridas S."/>
            <person name="Riley R."/>
            <person name="LaButti K."/>
            <person name="Pangilinan J."/>
            <person name="Andreopoulos W."/>
            <person name="Lipzen A."/>
            <person name="Yan J."/>
            <person name="Wang M."/>
            <person name="Ng V."/>
            <person name="Grigoriev I.V."/>
            <person name="Spatafora J.W."/>
            <person name="Magnuson J.K."/>
            <person name="Baker S.E."/>
            <person name="Pomraning K.R."/>
        </authorList>
    </citation>
    <scope>NUCLEOTIDE SEQUENCE [LARGE SCALE GENOMIC DNA]</scope>
    <source>
        <strain evidence="2">CBS 7786</strain>
    </source>
</reference>
<keyword evidence="2" id="KW-1185">Reference proteome</keyword>
<evidence type="ECO:0000313" key="1">
    <source>
        <dbReference type="EMBL" id="KAK9239606.1"/>
    </source>
</evidence>
<evidence type="ECO:0000313" key="2">
    <source>
        <dbReference type="Proteomes" id="UP001433508"/>
    </source>
</evidence>